<dbReference type="Pfam" id="PF13302">
    <property type="entry name" value="Acetyltransf_3"/>
    <property type="match status" value="1"/>
</dbReference>
<proteinExistence type="predicted"/>
<organism evidence="3 4">
    <name type="scientific">Coleophoma cylindrospora</name>
    <dbReference type="NCBI Taxonomy" id="1849047"/>
    <lineage>
        <taxon>Eukaryota</taxon>
        <taxon>Fungi</taxon>
        <taxon>Dikarya</taxon>
        <taxon>Ascomycota</taxon>
        <taxon>Pezizomycotina</taxon>
        <taxon>Leotiomycetes</taxon>
        <taxon>Helotiales</taxon>
        <taxon>Dermateaceae</taxon>
        <taxon>Coleophoma</taxon>
    </lineage>
</organism>
<evidence type="ECO:0000313" key="4">
    <source>
        <dbReference type="Proteomes" id="UP000256645"/>
    </source>
</evidence>
<gene>
    <name evidence="3" type="ORF">BP6252_11541</name>
</gene>
<protein>
    <recommendedName>
        <fullName evidence="2">N-acetyltransferase domain-containing protein</fullName>
    </recommendedName>
</protein>
<evidence type="ECO:0000313" key="3">
    <source>
        <dbReference type="EMBL" id="RDW62108.1"/>
    </source>
</evidence>
<dbReference type="PROSITE" id="PS51186">
    <property type="entry name" value="GNAT"/>
    <property type="match status" value="1"/>
</dbReference>
<feature type="domain" description="N-acetyltransferase" evidence="2">
    <location>
        <begin position="54"/>
        <end position="203"/>
    </location>
</feature>
<dbReference type="InterPro" id="IPR051908">
    <property type="entry name" value="Ribosomal_N-acetyltransferase"/>
</dbReference>
<dbReference type="Proteomes" id="UP000256645">
    <property type="component" value="Unassembled WGS sequence"/>
</dbReference>
<dbReference type="PANTHER" id="PTHR43441:SF2">
    <property type="entry name" value="FAMILY ACETYLTRANSFERASE, PUTATIVE (AFU_ORTHOLOGUE AFUA_7G00850)-RELATED"/>
    <property type="match status" value="1"/>
</dbReference>
<dbReference type="PANTHER" id="PTHR43441">
    <property type="entry name" value="RIBOSOMAL-PROTEIN-SERINE ACETYLTRANSFERASE"/>
    <property type="match status" value="1"/>
</dbReference>
<dbReference type="InterPro" id="IPR000182">
    <property type="entry name" value="GNAT_dom"/>
</dbReference>
<sequence>MPEMHHDPPGETVPNQPALPPTPITLNGQYCTLTPLSMEHAPVLYELLGGVENAAIWTYIPYGPFADLESFTEFIKTHVKGSPFFTFVIWVPEGSRLSAAPTGSIDVAHARPVGLISYLNIVPEHRSIEVGSVLYSKALQRTTAATEAVYLLIKHCFESLHYLRCEWKANNLNEPSKRAAIRYGFTFEGIFRKHLVIKGRRRDSWWSSMTDEEWDGGIQSALDAWLAAENFDHEGKQKKKLEEFRQGGTVMTKAQ</sequence>
<name>A0A3D8QK66_9HELO</name>
<dbReference type="FunFam" id="3.40.630.30:FF:000047">
    <property type="entry name" value="Acetyltransferase, GNAT family"/>
    <property type="match status" value="1"/>
</dbReference>
<dbReference type="GO" id="GO:0008999">
    <property type="term" value="F:protein-N-terminal-alanine acetyltransferase activity"/>
    <property type="evidence" value="ECO:0007669"/>
    <property type="project" value="TreeGrafter"/>
</dbReference>
<feature type="region of interest" description="Disordered" evidence="1">
    <location>
        <begin position="1"/>
        <end position="21"/>
    </location>
</feature>
<evidence type="ECO:0000259" key="2">
    <source>
        <dbReference type="PROSITE" id="PS51186"/>
    </source>
</evidence>
<dbReference type="SUPFAM" id="SSF55729">
    <property type="entry name" value="Acyl-CoA N-acyltransferases (Nat)"/>
    <property type="match status" value="1"/>
</dbReference>
<dbReference type="EMBL" id="PDLM01000014">
    <property type="protein sequence ID" value="RDW62108.1"/>
    <property type="molecule type" value="Genomic_DNA"/>
</dbReference>
<dbReference type="Gene3D" id="3.40.630.30">
    <property type="match status" value="1"/>
</dbReference>
<dbReference type="OrthoDB" id="41238at2759"/>
<comment type="caution">
    <text evidence="3">The sequence shown here is derived from an EMBL/GenBank/DDBJ whole genome shotgun (WGS) entry which is preliminary data.</text>
</comment>
<evidence type="ECO:0000256" key="1">
    <source>
        <dbReference type="SAM" id="MobiDB-lite"/>
    </source>
</evidence>
<dbReference type="AlphaFoldDB" id="A0A3D8QK66"/>
<dbReference type="GO" id="GO:1990189">
    <property type="term" value="F:protein N-terminal-serine acetyltransferase activity"/>
    <property type="evidence" value="ECO:0007669"/>
    <property type="project" value="TreeGrafter"/>
</dbReference>
<reference evidence="3 4" key="1">
    <citation type="journal article" date="2018" name="IMA Fungus">
        <title>IMA Genome-F 9: Draft genome sequence of Annulohypoxylon stygium, Aspergillus mulundensis, Berkeleyomyces basicola (syn. Thielaviopsis basicola), Ceratocystis smalleyi, two Cercospora beticola strains, Coleophoma cylindrospora, Fusarium fracticaudum, Phialophora cf. hyalina, and Morchella septimelata.</title>
        <authorList>
            <person name="Wingfield B.D."/>
            <person name="Bills G.F."/>
            <person name="Dong Y."/>
            <person name="Huang W."/>
            <person name="Nel W.J."/>
            <person name="Swalarsk-Parry B.S."/>
            <person name="Vaghefi N."/>
            <person name="Wilken P.M."/>
            <person name="An Z."/>
            <person name="de Beer Z.W."/>
            <person name="De Vos L."/>
            <person name="Chen L."/>
            <person name="Duong T.A."/>
            <person name="Gao Y."/>
            <person name="Hammerbacher A."/>
            <person name="Kikkert J.R."/>
            <person name="Li Y."/>
            <person name="Li H."/>
            <person name="Li K."/>
            <person name="Li Q."/>
            <person name="Liu X."/>
            <person name="Ma X."/>
            <person name="Naidoo K."/>
            <person name="Pethybridge S.J."/>
            <person name="Sun J."/>
            <person name="Steenkamp E.T."/>
            <person name="van der Nest M.A."/>
            <person name="van Wyk S."/>
            <person name="Wingfield M.J."/>
            <person name="Xiong C."/>
            <person name="Yue Q."/>
            <person name="Zhang X."/>
        </authorList>
    </citation>
    <scope>NUCLEOTIDE SEQUENCE [LARGE SCALE GENOMIC DNA]</scope>
    <source>
        <strain evidence="3 4">BP6252</strain>
    </source>
</reference>
<dbReference type="InterPro" id="IPR016181">
    <property type="entry name" value="Acyl_CoA_acyltransferase"/>
</dbReference>
<accession>A0A3D8QK66</accession>
<keyword evidence="4" id="KW-1185">Reference proteome</keyword>